<keyword evidence="6 7" id="KW-0472">Membrane</keyword>
<evidence type="ECO:0000256" key="3">
    <source>
        <dbReference type="ARBA" id="ARBA00022475"/>
    </source>
</evidence>
<evidence type="ECO:0000256" key="6">
    <source>
        <dbReference type="ARBA" id="ARBA00023136"/>
    </source>
</evidence>
<evidence type="ECO:0000256" key="5">
    <source>
        <dbReference type="ARBA" id="ARBA00022989"/>
    </source>
</evidence>
<keyword evidence="4 7" id="KW-0812">Transmembrane</keyword>
<dbReference type="GO" id="GO:0005886">
    <property type="term" value="C:plasma membrane"/>
    <property type="evidence" value="ECO:0007669"/>
    <property type="project" value="UniProtKB-SubCell"/>
</dbReference>
<dbReference type="Gene3D" id="1.10.3720.10">
    <property type="entry name" value="MetI-like"/>
    <property type="match status" value="1"/>
</dbReference>
<reference evidence="8" key="1">
    <citation type="journal article" date="2015" name="Nature">
        <title>Complex archaea that bridge the gap between prokaryotes and eukaryotes.</title>
        <authorList>
            <person name="Spang A."/>
            <person name="Saw J.H."/>
            <person name="Jorgensen S.L."/>
            <person name="Zaremba-Niedzwiedzka K."/>
            <person name="Martijn J."/>
            <person name="Lind A.E."/>
            <person name="van Eijk R."/>
            <person name="Schleper C."/>
            <person name="Guy L."/>
            <person name="Ettema T.J."/>
        </authorList>
    </citation>
    <scope>NUCLEOTIDE SEQUENCE</scope>
</reference>
<comment type="caution">
    <text evidence="8">The sequence shown here is derived from an EMBL/GenBank/DDBJ whole genome shotgun (WGS) entry which is preliminary data.</text>
</comment>
<evidence type="ECO:0008006" key="9">
    <source>
        <dbReference type="Google" id="ProtNLM"/>
    </source>
</evidence>
<dbReference type="PANTHER" id="PTHR43005">
    <property type="entry name" value="BLR7065 PROTEIN"/>
    <property type="match status" value="1"/>
</dbReference>
<gene>
    <name evidence="8" type="ORF">LCGC14_2086960</name>
</gene>
<name>A0A0F9GS50_9ZZZZ</name>
<keyword evidence="5 7" id="KW-1133">Transmembrane helix</keyword>
<evidence type="ECO:0000256" key="7">
    <source>
        <dbReference type="SAM" id="Phobius"/>
    </source>
</evidence>
<keyword evidence="3" id="KW-1003">Cell membrane</keyword>
<dbReference type="InterPro" id="IPR035906">
    <property type="entry name" value="MetI-like_sf"/>
</dbReference>
<dbReference type="SUPFAM" id="SSF161098">
    <property type="entry name" value="MetI-like"/>
    <property type="match status" value="1"/>
</dbReference>
<protein>
    <recommendedName>
        <fullName evidence="9">ABC transmembrane type-1 domain-containing protein</fullName>
    </recommendedName>
</protein>
<feature type="transmembrane region" description="Helical" evidence="7">
    <location>
        <begin position="78"/>
        <end position="96"/>
    </location>
</feature>
<feature type="transmembrane region" description="Helical" evidence="7">
    <location>
        <begin position="20"/>
        <end position="48"/>
    </location>
</feature>
<dbReference type="AlphaFoldDB" id="A0A0F9GS50"/>
<dbReference type="PANTHER" id="PTHR43005:SF1">
    <property type="entry name" value="SPERMIDINE_PUTRESCINE TRANSPORT SYSTEM PERMEASE PROTEIN"/>
    <property type="match status" value="1"/>
</dbReference>
<evidence type="ECO:0000256" key="1">
    <source>
        <dbReference type="ARBA" id="ARBA00004651"/>
    </source>
</evidence>
<accession>A0A0F9GS50</accession>
<evidence type="ECO:0000256" key="4">
    <source>
        <dbReference type="ARBA" id="ARBA00022692"/>
    </source>
</evidence>
<feature type="non-terminal residue" evidence="8">
    <location>
        <position position="100"/>
    </location>
</feature>
<keyword evidence="2" id="KW-0813">Transport</keyword>
<organism evidence="8">
    <name type="scientific">marine sediment metagenome</name>
    <dbReference type="NCBI Taxonomy" id="412755"/>
    <lineage>
        <taxon>unclassified sequences</taxon>
        <taxon>metagenomes</taxon>
        <taxon>ecological metagenomes</taxon>
    </lineage>
</organism>
<comment type="subcellular location">
    <subcellularLocation>
        <location evidence="1">Cell membrane</location>
        <topology evidence="1">Multi-pass membrane protein</topology>
    </subcellularLocation>
</comment>
<proteinExistence type="predicted"/>
<dbReference type="EMBL" id="LAZR01025334">
    <property type="protein sequence ID" value="KKL72235.1"/>
    <property type="molecule type" value="Genomic_DNA"/>
</dbReference>
<sequence>MGKTEPTGRKSYFWDNERVLSAFMIAPAIIYIAVLVGFPFVLAIMYSLSDATTGDPSLDFVGLKNFIAVVQDPVFQKALKNTFIFTFVSQVLIIVLSKAL</sequence>
<evidence type="ECO:0000256" key="2">
    <source>
        <dbReference type="ARBA" id="ARBA00022448"/>
    </source>
</evidence>
<evidence type="ECO:0000313" key="8">
    <source>
        <dbReference type="EMBL" id="KKL72235.1"/>
    </source>
</evidence>